<comment type="catalytic activity">
    <reaction evidence="11">
        <text>Couples ATP hydrolysis with the unwinding of duplex DNA by translocating in the 3'-5' direction.</text>
        <dbReference type="EC" id="5.6.2.4"/>
    </reaction>
</comment>
<keyword evidence="5 15" id="KW-0347">Helicase</keyword>
<dbReference type="GO" id="GO:0016887">
    <property type="term" value="F:ATP hydrolysis activity"/>
    <property type="evidence" value="ECO:0007669"/>
    <property type="project" value="RHEA"/>
</dbReference>
<protein>
    <recommendedName>
        <fullName evidence="12">DNA 3'-5' helicase</fullName>
        <ecNumber evidence="12">5.6.2.4</ecNumber>
    </recommendedName>
    <alternativeName>
        <fullName evidence="13">DNA 3'-5' helicase II</fullName>
    </alternativeName>
</protein>
<dbReference type="Proteomes" id="UP000002440">
    <property type="component" value="Chromosome"/>
</dbReference>
<keyword evidence="6" id="KW-0269">Exonuclease</keyword>
<keyword evidence="9" id="KW-0234">DNA repair</keyword>
<keyword evidence="2 15" id="KW-0547">Nucleotide-binding</keyword>
<dbReference type="SUPFAM" id="SSF52980">
    <property type="entry name" value="Restriction endonuclease-like"/>
    <property type="match status" value="1"/>
</dbReference>
<evidence type="ECO:0000313" key="18">
    <source>
        <dbReference type="EMBL" id="ABE50019.1"/>
    </source>
</evidence>
<name>Q1H0G8_METFK</name>
<evidence type="ECO:0000256" key="9">
    <source>
        <dbReference type="ARBA" id="ARBA00023204"/>
    </source>
</evidence>
<organism evidence="18 19">
    <name type="scientific">Methylobacillus flagellatus (strain ATCC 51484 / DSM 6875 / VKM B-1610 / KT)</name>
    <dbReference type="NCBI Taxonomy" id="265072"/>
    <lineage>
        <taxon>Bacteria</taxon>
        <taxon>Pseudomonadati</taxon>
        <taxon>Pseudomonadota</taxon>
        <taxon>Betaproteobacteria</taxon>
        <taxon>Nitrosomonadales</taxon>
        <taxon>Methylophilaceae</taxon>
        <taxon>Methylobacillus</taxon>
    </lineage>
</organism>
<evidence type="ECO:0000259" key="17">
    <source>
        <dbReference type="PROSITE" id="PS51217"/>
    </source>
</evidence>
<sequence>MTTAQATDLLKLDRVSRERALELASFIVEAPAGAGKTELLTQRFLRLLTTVSAPEQIIAITFTNKAAAEMRARILDSLLMAASGSPPPQAHKQQTFRLGKEALRHADSLGWELLDHPSRLRIFTIDSLSGHLSRQMPLLSRFGSQPAVSEDASAHYRLAAERTLALVDEESMGEAVRLALRYVDNDVQKLTGLLVDMLGKRDQWLDYANHGNLQQAAERALEHLVIQDLKAAAEVLPERMQRVLMPVARYAAGNLACDVRQALLLDWETPLPASSQALPVWLAVCDLLLTGTGTLRKTVNVKNGFPATPESKPFKERFAEIVATLQQTAGAEATLQRLRSLPVRQDEHSWQMVAALAQLLKLAVAQLWLVFQQAGEVDFVEVSQRALLALGDDDDAPSELAMKLDYEISHLLVDEFQDTSPGQVKLLQRLTQGWMPGDGRTLFAVGDPMQSIYRFRKANVGLFLEVAEDGIGALKLERLQLCRNNRSAPPVVDWINATFRHVFPAHDSVVQGAIRYREFVATRENEAGADVMVHPLIAHPDEGADALRIREAGTVVGIIRHTWASRPEARIAVLVRARAHLETLVAEIRRHHPDLHFQAVEIEPLAGRQSVQDLLALTHALLQRADRVNWLAVLRAPWCGLRLADLHVLAGRDRYRTIWSLLHDNALLAGMSEDGRRRSQHVVQVLSEILGQQGRMPLSRWLESAWLMLGGAQCLWQPGDVADVEAFFALVDQLDQQGRFSLERLVQEVEKLYAAPDLEANGQLQFMTIHKSKGLEFDTVILPGLERRPRNGEMPLLLWEEVAIDTEAGVTTELVTAPFIPKGAAGRDEPSPYSYLKMLEKERADHESARVLYVAATRAERCLHLLGSVVPNAKGELRPSGGTFLDLLWPHLAGRFMEAAAQHVLPAEDASQPPLLADFVPKLVRVEEADMPSIYNDDRHEVVSYEQAPADTPVLGRQAGLEAHIGTLAHKYVEMISADPDFDGWLARLPSLRPAMVRWLARQGHHQDAAQEAAGQVLQLLALTLQSPDGRWVLSARPQAAAELALGHVGDAGFKQHVVDRCFIENGERWIIDYKSTRLPVNADAQIMLDAASVHAAQLTGYAALFAEEGRPIRKAIYFMALGKLCELP</sequence>
<evidence type="ECO:0000256" key="11">
    <source>
        <dbReference type="ARBA" id="ARBA00034617"/>
    </source>
</evidence>
<keyword evidence="3" id="KW-0227">DNA damage</keyword>
<dbReference type="EC" id="5.6.2.4" evidence="12"/>
<evidence type="ECO:0000256" key="2">
    <source>
        <dbReference type="ARBA" id="ARBA00022741"/>
    </source>
</evidence>
<evidence type="ECO:0000256" key="3">
    <source>
        <dbReference type="ARBA" id="ARBA00022763"/>
    </source>
</evidence>
<dbReference type="PANTHER" id="PTHR11070:SF2">
    <property type="entry name" value="ATP-DEPENDENT DNA HELICASE SRS2"/>
    <property type="match status" value="1"/>
</dbReference>
<dbReference type="EMBL" id="CP000284">
    <property type="protein sequence ID" value="ABE50019.1"/>
    <property type="molecule type" value="Genomic_DNA"/>
</dbReference>
<dbReference type="KEGG" id="mfa:Mfla_1751"/>
<evidence type="ECO:0000256" key="7">
    <source>
        <dbReference type="ARBA" id="ARBA00022840"/>
    </source>
</evidence>
<evidence type="ECO:0000256" key="1">
    <source>
        <dbReference type="ARBA" id="ARBA00022722"/>
    </source>
</evidence>
<dbReference type="InterPro" id="IPR000212">
    <property type="entry name" value="DNA_helicase_UvrD/REP"/>
</dbReference>
<dbReference type="HOGENOM" id="CLU_009270_0_0_4"/>
<dbReference type="InterPro" id="IPR011335">
    <property type="entry name" value="Restrct_endonuc-II-like"/>
</dbReference>
<dbReference type="InterPro" id="IPR014017">
    <property type="entry name" value="DNA_helicase_UvrD-like_C"/>
</dbReference>
<proteinExistence type="predicted"/>
<evidence type="ECO:0000256" key="8">
    <source>
        <dbReference type="ARBA" id="ARBA00023125"/>
    </source>
</evidence>
<dbReference type="GO" id="GO:0000725">
    <property type="term" value="P:recombinational repair"/>
    <property type="evidence" value="ECO:0007669"/>
    <property type="project" value="TreeGrafter"/>
</dbReference>
<accession>Q1H0G8</accession>
<dbReference type="AlphaFoldDB" id="Q1H0G8"/>
<keyword evidence="8" id="KW-0238">DNA-binding</keyword>
<dbReference type="Gene3D" id="1.10.486.10">
    <property type="entry name" value="PCRA, domain 4"/>
    <property type="match status" value="1"/>
</dbReference>
<dbReference type="Pfam" id="PF13361">
    <property type="entry name" value="UvrD_C"/>
    <property type="match status" value="1"/>
</dbReference>
<dbReference type="InterPro" id="IPR011604">
    <property type="entry name" value="PDDEXK-like_dom_sf"/>
</dbReference>
<evidence type="ECO:0000256" key="10">
    <source>
        <dbReference type="ARBA" id="ARBA00023235"/>
    </source>
</evidence>
<evidence type="ECO:0000256" key="4">
    <source>
        <dbReference type="ARBA" id="ARBA00022801"/>
    </source>
</evidence>
<evidence type="ECO:0000256" key="5">
    <source>
        <dbReference type="ARBA" id="ARBA00022806"/>
    </source>
</evidence>
<dbReference type="OrthoDB" id="5905204at2"/>
<dbReference type="GO" id="GO:0003677">
    <property type="term" value="F:DNA binding"/>
    <property type="evidence" value="ECO:0007669"/>
    <property type="project" value="UniProtKB-KW"/>
</dbReference>
<dbReference type="GO" id="GO:0043138">
    <property type="term" value="F:3'-5' DNA helicase activity"/>
    <property type="evidence" value="ECO:0007669"/>
    <property type="project" value="UniProtKB-EC"/>
</dbReference>
<dbReference type="PANTHER" id="PTHR11070">
    <property type="entry name" value="UVRD / RECB / PCRA DNA HELICASE FAMILY MEMBER"/>
    <property type="match status" value="1"/>
</dbReference>
<evidence type="ECO:0000256" key="14">
    <source>
        <dbReference type="ARBA" id="ARBA00048988"/>
    </source>
</evidence>
<dbReference type="Gene3D" id="3.40.50.300">
    <property type="entry name" value="P-loop containing nucleotide triphosphate hydrolases"/>
    <property type="match status" value="3"/>
</dbReference>
<dbReference type="SUPFAM" id="SSF52540">
    <property type="entry name" value="P-loop containing nucleoside triphosphate hydrolases"/>
    <property type="match status" value="1"/>
</dbReference>
<dbReference type="STRING" id="265072.Mfla_1751"/>
<dbReference type="RefSeq" id="WP_011479973.1">
    <property type="nucleotide sequence ID" value="NC_007947.1"/>
</dbReference>
<feature type="domain" description="UvrD-like helicase ATP-binding" evidence="16">
    <location>
        <begin position="9"/>
        <end position="488"/>
    </location>
</feature>
<dbReference type="InterPro" id="IPR014016">
    <property type="entry name" value="UvrD-like_ATP-bd"/>
</dbReference>
<evidence type="ECO:0000256" key="13">
    <source>
        <dbReference type="ARBA" id="ARBA00034923"/>
    </source>
</evidence>
<dbReference type="GO" id="GO:0005829">
    <property type="term" value="C:cytosol"/>
    <property type="evidence" value="ECO:0007669"/>
    <property type="project" value="TreeGrafter"/>
</dbReference>
<dbReference type="Pfam" id="PF00580">
    <property type="entry name" value="UvrD-helicase"/>
    <property type="match status" value="1"/>
</dbReference>
<evidence type="ECO:0000256" key="6">
    <source>
        <dbReference type="ARBA" id="ARBA00022839"/>
    </source>
</evidence>
<evidence type="ECO:0000256" key="15">
    <source>
        <dbReference type="PROSITE-ProRule" id="PRU00560"/>
    </source>
</evidence>
<feature type="domain" description="UvrD-like helicase C-terminal" evidence="17">
    <location>
        <begin position="500"/>
        <end position="774"/>
    </location>
</feature>
<keyword evidence="7 15" id="KW-0067">ATP-binding</keyword>
<dbReference type="PROSITE" id="PS51198">
    <property type="entry name" value="UVRD_HELICASE_ATP_BIND"/>
    <property type="match status" value="1"/>
</dbReference>
<keyword evidence="4 15" id="KW-0378">Hydrolase</keyword>
<reference evidence="18 19" key="1">
    <citation type="submission" date="2006-03" db="EMBL/GenBank/DDBJ databases">
        <title>Complete sequence of Methylobacillus flagellatus KT.</title>
        <authorList>
            <consortium name="US DOE Joint Genome Institute"/>
            <person name="Copeland A."/>
            <person name="Lucas S."/>
            <person name="Lapidus A."/>
            <person name="Barry K."/>
            <person name="Detter J.C."/>
            <person name="Glavina del Rio T."/>
            <person name="Hammon N."/>
            <person name="Israni S."/>
            <person name="Dalin E."/>
            <person name="Tice H."/>
            <person name="Pitluck S."/>
            <person name="Brettin T."/>
            <person name="Bruce D."/>
            <person name="Han C."/>
            <person name="Tapia R."/>
            <person name="Saunders E."/>
            <person name="Gilna P."/>
            <person name="Schmutz J."/>
            <person name="Larimer F."/>
            <person name="Land M."/>
            <person name="Kyrpides N."/>
            <person name="Anderson I."/>
            <person name="Richardson P."/>
        </authorList>
    </citation>
    <scope>NUCLEOTIDE SEQUENCE [LARGE SCALE GENOMIC DNA]</scope>
    <source>
        <strain evidence="19">KT / ATCC 51484 / DSM 6875</strain>
    </source>
</reference>
<dbReference type="GO" id="GO:0005524">
    <property type="term" value="F:ATP binding"/>
    <property type="evidence" value="ECO:0007669"/>
    <property type="project" value="UniProtKB-UniRule"/>
</dbReference>
<evidence type="ECO:0000259" key="16">
    <source>
        <dbReference type="PROSITE" id="PS51198"/>
    </source>
</evidence>
<dbReference type="GO" id="GO:0004527">
    <property type="term" value="F:exonuclease activity"/>
    <property type="evidence" value="ECO:0007669"/>
    <property type="project" value="UniProtKB-KW"/>
</dbReference>
<evidence type="ECO:0000313" key="19">
    <source>
        <dbReference type="Proteomes" id="UP000002440"/>
    </source>
</evidence>
<evidence type="ECO:0000256" key="12">
    <source>
        <dbReference type="ARBA" id="ARBA00034808"/>
    </source>
</evidence>
<keyword evidence="19" id="KW-1185">Reference proteome</keyword>
<keyword evidence="1" id="KW-0540">Nuclease</keyword>
<dbReference type="PROSITE" id="PS51217">
    <property type="entry name" value="UVRD_HELICASE_CTER"/>
    <property type="match status" value="1"/>
</dbReference>
<keyword evidence="10" id="KW-0413">Isomerase</keyword>
<feature type="binding site" evidence="15">
    <location>
        <begin position="30"/>
        <end position="37"/>
    </location>
    <ligand>
        <name>ATP</name>
        <dbReference type="ChEBI" id="CHEBI:30616"/>
    </ligand>
</feature>
<dbReference type="InterPro" id="IPR027417">
    <property type="entry name" value="P-loop_NTPase"/>
</dbReference>
<dbReference type="eggNOG" id="COG1074">
    <property type="taxonomic scope" value="Bacteria"/>
</dbReference>
<dbReference type="Gene3D" id="3.90.320.10">
    <property type="match status" value="1"/>
</dbReference>
<comment type="catalytic activity">
    <reaction evidence="14">
        <text>ATP + H2O = ADP + phosphate + H(+)</text>
        <dbReference type="Rhea" id="RHEA:13065"/>
        <dbReference type="ChEBI" id="CHEBI:15377"/>
        <dbReference type="ChEBI" id="CHEBI:15378"/>
        <dbReference type="ChEBI" id="CHEBI:30616"/>
        <dbReference type="ChEBI" id="CHEBI:43474"/>
        <dbReference type="ChEBI" id="CHEBI:456216"/>
        <dbReference type="EC" id="5.6.2.4"/>
    </reaction>
</comment>
<gene>
    <name evidence="18" type="ordered locus">Mfla_1751</name>
</gene>
<dbReference type="GO" id="GO:0033202">
    <property type="term" value="C:DNA helicase complex"/>
    <property type="evidence" value="ECO:0007669"/>
    <property type="project" value="TreeGrafter"/>
</dbReference>